<name>A0AAD5JNX8_9FUNG</name>
<dbReference type="AlphaFoldDB" id="A0AAD5JNX8"/>
<protein>
    <recommendedName>
        <fullName evidence="4">Transmembrane protein</fullName>
    </recommendedName>
</protein>
<gene>
    <name evidence="2" type="ORF">BDA99DRAFT_565387</name>
</gene>
<proteinExistence type="predicted"/>
<feature type="transmembrane region" description="Helical" evidence="1">
    <location>
        <begin position="33"/>
        <end position="53"/>
    </location>
</feature>
<keyword evidence="1" id="KW-0812">Transmembrane</keyword>
<evidence type="ECO:0000313" key="3">
    <source>
        <dbReference type="Proteomes" id="UP001209540"/>
    </source>
</evidence>
<sequence>MALTLTAVEAQLHGGGTTTTTKNKKISFSDNPILANGTLFYIAISISFTLWCTGRGLDYMMDRHEQQANTRAFQKYNNHTQQEVY</sequence>
<keyword evidence="3" id="KW-1185">Reference proteome</keyword>
<organism evidence="2 3">
    <name type="scientific">Phascolomyces articulosus</name>
    <dbReference type="NCBI Taxonomy" id="60185"/>
    <lineage>
        <taxon>Eukaryota</taxon>
        <taxon>Fungi</taxon>
        <taxon>Fungi incertae sedis</taxon>
        <taxon>Mucoromycota</taxon>
        <taxon>Mucoromycotina</taxon>
        <taxon>Mucoromycetes</taxon>
        <taxon>Mucorales</taxon>
        <taxon>Lichtheimiaceae</taxon>
        <taxon>Phascolomyces</taxon>
    </lineage>
</organism>
<evidence type="ECO:0000256" key="1">
    <source>
        <dbReference type="SAM" id="Phobius"/>
    </source>
</evidence>
<reference evidence="2" key="1">
    <citation type="journal article" date="2022" name="IScience">
        <title>Evolution of zygomycete secretomes and the origins of terrestrial fungal ecologies.</title>
        <authorList>
            <person name="Chang Y."/>
            <person name="Wang Y."/>
            <person name="Mondo S."/>
            <person name="Ahrendt S."/>
            <person name="Andreopoulos W."/>
            <person name="Barry K."/>
            <person name="Beard J."/>
            <person name="Benny G.L."/>
            <person name="Blankenship S."/>
            <person name="Bonito G."/>
            <person name="Cuomo C."/>
            <person name="Desiro A."/>
            <person name="Gervers K.A."/>
            <person name="Hundley H."/>
            <person name="Kuo A."/>
            <person name="LaButti K."/>
            <person name="Lang B.F."/>
            <person name="Lipzen A."/>
            <person name="O'Donnell K."/>
            <person name="Pangilinan J."/>
            <person name="Reynolds N."/>
            <person name="Sandor L."/>
            <person name="Smith M.E."/>
            <person name="Tsang A."/>
            <person name="Grigoriev I.V."/>
            <person name="Stajich J.E."/>
            <person name="Spatafora J.W."/>
        </authorList>
    </citation>
    <scope>NUCLEOTIDE SEQUENCE</scope>
    <source>
        <strain evidence="2">RSA 2281</strain>
    </source>
</reference>
<evidence type="ECO:0000313" key="2">
    <source>
        <dbReference type="EMBL" id="KAI9246674.1"/>
    </source>
</evidence>
<keyword evidence="1" id="KW-1133">Transmembrane helix</keyword>
<comment type="caution">
    <text evidence="2">The sequence shown here is derived from an EMBL/GenBank/DDBJ whole genome shotgun (WGS) entry which is preliminary data.</text>
</comment>
<dbReference type="EMBL" id="JAIXMP010000045">
    <property type="protein sequence ID" value="KAI9246674.1"/>
    <property type="molecule type" value="Genomic_DNA"/>
</dbReference>
<keyword evidence="1" id="KW-0472">Membrane</keyword>
<evidence type="ECO:0008006" key="4">
    <source>
        <dbReference type="Google" id="ProtNLM"/>
    </source>
</evidence>
<reference evidence="2" key="2">
    <citation type="submission" date="2023-02" db="EMBL/GenBank/DDBJ databases">
        <authorList>
            <consortium name="DOE Joint Genome Institute"/>
            <person name="Mondo S.J."/>
            <person name="Chang Y."/>
            <person name="Wang Y."/>
            <person name="Ahrendt S."/>
            <person name="Andreopoulos W."/>
            <person name="Barry K."/>
            <person name="Beard J."/>
            <person name="Benny G.L."/>
            <person name="Blankenship S."/>
            <person name="Bonito G."/>
            <person name="Cuomo C."/>
            <person name="Desiro A."/>
            <person name="Gervers K.A."/>
            <person name="Hundley H."/>
            <person name="Kuo A."/>
            <person name="LaButti K."/>
            <person name="Lang B.F."/>
            <person name="Lipzen A."/>
            <person name="O'Donnell K."/>
            <person name="Pangilinan J."/>
            <person name="Reynolds N."/>
            <person name="Sandor L."/>
            <person name="Smith M.W."/>
            <person name="Tsang A."/>
            <person name="Grigoriev I.V."/>
            <person name="Stajich J.E."/>
            <person name="Spatafora J.W."/>
        </authorList>
    </citation>
    <scope>NUCLEOTIDE SEQUENCE</scope>
    <source>
        <strain evidence="2">RSA 2281</strain>
    </source>
</reference>
<dbReference type="Proteomes" id="UP001209540">
    <property type="component" value="Unassembled WGS sequence"/>
</dbReference>
<accession>A0AAD5JNX8</accession>